<proteinExistence type="predicted"/>
<dbReference type="PANTHER" id="PTHR45913">
    <property type="entry name" value="EPM2A-INTERACTING PROTEIN 1"/>
    <property type="match status" value="1"/>
</dbReference>
<comment type="caution">
    <text evidence="2">The sequence shown here is derived from an EMBL/GenBank/DDBJ whole genome shotgun (WGS) entry which is preliminary data.</text>
</comment>
<gene>
    <name evidence="2" type="ORF">J1605_013806</name>
</gene>
<protein>
    <recommendedName>
        <fullName evidence="4">SCAN domain-containing protein 3</fullName>
    </recommendedName>
</protein>
<accession>A0AB34GFN0</accession>
<dbReference type="Proteomes" id="UP001159641">
    <property type="component" value="Unassembled WGS sequence"/>
</dbReference>
<dbReference type="AlphaFoldDB" id="A0AB34GFN0"/>
<evidence type="ECO:0000256" key="1">
    <source>
        <dbReference type="SAM" id="MobiDB-lite"/>
    </source>
</evidence>
<evidence type="ECO:0008006" key="4">
    <source>
        <dbReference type="Google" id="ProtNLM"/>
    </source>
</evidence>
<feature type="compositionally biased region" description="Basic and acidic residues" evidence="1">
    <location>
        <begin position="14"/>
        <end position="28"/>
    </location>
</feature>
<dbReference type="EMBL" id="JAIQCJ010002250">
    <property type="protein sequence ID" value="KAJ8778239.1"/>
    <property type="molecule type" value="Genomic_DNA"/>
</dbReference>
<reference evidence="2 3" key="1">
    <citation type="submission" date="2022-11" db="EMBL/GenBank/DDBJ databases">
        <title>Whole genome sequence of Eschrichtius robustus ER-17-0199.</title>
        <authorList>
            <person name="Bruniche-Olsen A."/>
            <person name="Black A.N."/>
            <person name="Fields C.J."/>
            <person name="Walden K."/>
            <person name="Dewoody J.A."/>
        </authorList>
    </citation>
    <scope>NUCLEOTIDE SEQUENCE [LARGE SCALE GENOMIC DNA]</scope>
    <source>
        <strain evidence="2">ER-17-0199</strain>
        <tissue evidence="2">Blubber</tissue>
    </source>
</reference>
<sequence>MNKKQTLLESFFETGERPNDETAEDSKTANKKKAAFKGKYQESYLNYGFIATGDSHSPRLLGIIHGNRLTNKAMKPSKLLRHMETKHAVLKDKPLDFPKRKKHEHEEQKQLLKATTSSNVSALRASFLVANCIAKAKRPFTVGEELILPAAKDICRELLRDAAVQKVARVPPLASTITR</sequence>
<keyword evidence="3" id="KW-1185">Reference proteome</keyword>
<organism evidence="2 3">
    <name type="scientific">Eschrichtius robustus</name>
    <name type="common">California gray whale</name>
    <name type="synonym">Eschrichtius gibbosus</name>
    <dbReference type="NCBI Taxonomy" id="9764"/>
    <lineage>
        <taxon>Eukaryota</taxon>
        <taxon>Metazoa</taxon>
        <taxon>Chordata</taxon>
        <taxon>Craniata</taxon>
        <taxon>Vertebrata</taxon>
        <taxon>Euteleostomi</taxon>
        <taxon>Mammalia</taxon>
        <taxon>Eutheria</taxon>
        <taxon>Laurasiatheria</taxon>
        <taxon>Artiodactyla</taxon>
        <taxon>Whippomorpha</taxon>
        <taxon>Cetacea</taxon>
        <taxon>Mysticeti</taxon>
        <taxon>Eschrichtiidae</taxon>
        <taxon>Eschrichtius</taxon>
    </lineage>
</organism>
<dbReference type="PANTHER" id="PTHR45913:SF19">
    <property type="entry name" value="LOW QUALITY PROTEIN: ZINC FINGER BED DOMAIN-CONTAINING PROTEIN 5-LIKE"/>
    <property type="match status" value="1"/>
</dbReference>
<evidence type="ECO:0000313" key="2">
    <source>
        <dbReference type="EMBL" id="KAJ8778239.1"/>
    </source>
</evidence>
<feature type="region of interest" description="Disordered" evidence="1">
    <location>
        <begin position="1"/>
        <end position="28"/>
    </location>
</feature>
<name>A0AB34GFN0_ESCRO</name>
<evidence type="ECO:0000313" key="3">
    <source>
        <dbReference type="Proteomes" id="UP001159641"/>
    </source>
</evidence>